<keyword evidence="2" id="KW-1185">Reference proteome</keyword>
<evidence type="ECO:0000313" key="1">
    <source>
        <dbReference type="EMBL" id="KAK8861026.1"/>
    </source>
</evidence>
<protein>
    <submittedName>
        <fullName evidence="1">Uncharacterized protein</fullName>
    </submittedName>
</protein>
<evidence type="ECO:0000313" key="2">
    <source>
        <dbReference type="Proteomes" id="UP001470230"/>
    </source>
</evidence>
<comment type="caution">
    <text evidence="1">The sequence shown here is derived from an EMBL/GenBank/DDBJ whole genome shotgun (WGS) entry which is preliminary data.</text>
</comment>
<proteinExistence type="predicted"/>
<sequence length="371" mass="42231">MTASWMSPKSDYDPSTFWSTTYSSSYTRPNTTQSRCTFPELRSNDISGFSSNNRVSPLDLAPLDDKSIYGTTSSHAAHSEVSTIKTLMKSKPITHAVMEHSGFWREPEPNVLYDSPTMRKKNEREREVNASYLDPLTLKRMAHKNPIDGENNGAGPRWGSTTNRTAYSRYENSHDRYWKTDRNLIGPKDENSFTRQHVTIGEKPIDEQTSTMKASYRMPPRIVSAEIPNRTVMEQSGFSNSVSPTMNRKMMLSDVSANDLHPIEVSRLKHKNTPEYQNLYYPDPYMSTNQVSYRNPIRTMQRAMTATASIRRGNTGYNSNETITVGAPGDPRYHKTGKSETTKKFKDPATLRNHDVQQTPNIVERSGYWAT</sequence>
<dbReference type="EMBL" id="JAPFFF010000018">
    <property type="protein sequence ID" value="KAK8861026.1"/>
    <property type="molecule type" value="Genomic_DNA"/>
</dbReference>
<reference evidence="1 2" key="1">
    <citation type="submission" date="2024-04" db="EMBL/GenBank/DDBJ databases">
        <title>Tritrichomonas musculus Genome.</title>
        <authorList>
            <person name="Alves-Ferreira E."/>
            <person name="Grigg M."/>
            <person name="Lorenzi H."/>
            <person name="Galac M."/>
        </authorList>
    </citation>
    <scope>NUCLEOTIDE SEQUENCE [LARGE SCALE GENOMIC DNA]</scope>
    <source>
        <strain evidence="1 2">EAF2021</strain>
    </source>
</reference>
<accession>A0ABR2IDT9</accession>
<gene>
    <name evidence="1" type="ORF">M9Y10_012718</name>
</gene>
<name>A0ABR2IDT9_9EUKA</name>
<dbReference type="Proteomes" id="UP001470230">
    <property type="component" value="Unassembled WGS sequence"/>
</dbReference>
<organism evidence="1 2">
    <name type="scientific">Tritrichomonas musculus</name>
    <dbReference type="NCBI Taxonomy" id="1915356"/>
    <lineage>
        <taxon>Eukaryota</taxon>
        <taxon>Metamonada</taxon>
        <taxon>Parabasalia</taxon>
        <taxon>Tritrichomonadida</taxon>
        <taxon>Tritrichomonadidae</taxon>
        <taxon>Tritrichomonas</taxon>
    </lineage>
</organism>